<feature type="signal peptide" evidence="1">
    <location>
        <begin position="1"/>
        <end position="24"/>
    </location>
</feature>
<evidence type="ECO:0000256" key="1">
    <source>
        <dbReference type="SAM" id="SignalP"/>
    </source>
</evidence>
<feature type="chain" id="PRO_5047396621" description="Secreted protein" evidence="1">
    <location>
        <begin position="25"/>
        <end position="67"/>
    </location>
</feature>
<organism evidence="2 3">
    <name type="scientific">Streptomyces bangladeshensis</name>
    <dbReference type="NCBI Taxonomy" id="295352"/>
    <lineage>
        <taxon>Bacteria</taxon>
        <taxon>Bacillati</taxon>
        <taxon>Actinomycetota</taxon>
        <taxon>Actinomycetes</taxon>
        <taxon>Kitasatosporales</taxon>
        <taxon>Streptomycetaceae</taxon>
        <taxon>Streptomyces</taxon>
    </lineage>
</organism>
<proteinExistence type="predicted"/>
<name>A0ABN3BFW9_9ACTN</name>
<sequence>MLKKLTCVTVLATALLAAAPTAQAAQRPVPPAGVPGGALLHGVLGSLELGHPVTSLRTLLPTGLRGQ</sequence>
<protein>
    <recommendedName>
        <fullName evidence="4">Secreted protein</fullName>
    </recommendedName>
</protein>
<evidence type="ECO:0008006" key="4">
    <source>
        <dbReference type="Google" id="ProtNLM"/>
    </source>
</evidence>
<dbReference type="RefSeq" id="WP_086700955.1">
    <property type="nucleotide sequence ID" value="NZ_BAAAOQ010000007.1"/>
</dbReference>
<evidence type="ECO:0000313" key="3">
    <source>
        <dbReference type="Proteomes" id="UP001501391"/>
    </source>
</evidence>
<gene>
    <name evidence="2" type="ORF">GCM10009787_24680</name>
</gene>
<accession>A0ABN3BFW9</accession>
<evidence type="ECO:0000313" key="2">
    <source>
        <dbReference type="EMBL" id="GAA2195263.1"/>
    </source>
</evidence>
<reference evidence="2 3" key="1">
    <citation type="journal article" date="2019" name="Int. J. Syst. Evol. Microbiol.">
        <title>The Global Catalogue of Microorganisms (GCM) 10K type strain sequencing project: providing services to taxonomists for standard genome sequencing and annotation.</title>
        <authorList>
            <consortium name="The Broad Institute Genomics Platform"/>
            <consortium name="The Broad Institute Genome Sequencing Center for Infectious Disease"/>
            <person name="Wu L."/>
            <person name="Ma J."/>
        </authorList>
    </citation>
    <scope>NUCLEOTIDE SEQUENCE [LARGE SCALE GENOMIC DNA]</scope>
    <source>
        <strain evidence="2 3">JCM 14924</strain>
    </source>
</reference>
<dbReference type="Proteomes" id="UP001501391">
    <property type="component" value="Unassembled WGS sequence"/>
</dbReference>
<keyword evidence="3" id="KW-1185">Reference proteome</keyword>
<keyword evidence="1" id="KW-0732">Signal</keyword>
<comment type="caution">
    <text evidence="2">The sequence shown here is derived from an EMBL/GenBank/DDBJ whole genome shotgun (WGS) entry which is preliminary data.</text>
</comment>
<dbReference type="EMBL" id="BAAAOQ010000007">
    <property type="protein sequence ID" value="GAA2195263.1"/>
    <property type="molecule type" value="Genomic_DNA"/>
</dbReference>